<dbReference type="AlphaFoldDB" id="A0A6C0BD84"/>
<accession>A0A6C0BD84</accession>
<reference evidence="1" key="1">
    <citation type="journal article" date="2020" name="Nature">
        <title>Giant virus diversity and host interactions through global metagenomics.</title>
        <authorList>
            <person name="Schulz F."/>
            <person name="Roux S."/>
            <person name="Paez-Espino D."/>
            <person name="Jungbluth S."/>
            <person name="Walsh D.A."/>
            <person name="Denef V.J."/>
            <person name="McMahon K.D."/>
            <person name="Konstantinidis K.T."/>
            <person name="Eloe-Fadrosh E.A."/>
            <person name="Kyrpides N.C."/>
            <person name="Woyke T."/>
        </authorList>
    </citation>
    <scope>NUCLEOTIDE SEQUENCE</scope>
    <source>
        <strain evidence="1">GVMAG-M-3300010160-4</strain>
    </source>
</reference>
<protein>
    <submittedName>
        <fullName evidence="1">Uncharacterized protein</fullName>
    </submittedName>
</protein>
<organism evidence="1">
    <name type="scientific">viral metagenome</name>
    <dbReference type="NCBI Taxonomy" id="1070528"/>
    <lineage>
        <taxon>unclassified sequences</taxon>
        <taxon>metagenomes</taxon>
        <taxon>organismal metagenomes</taxon>
    </lineage>
</organism>
<evidence type="ECO:0000313" key="1">
    <source>
        <dbReference type="EMBL" id="QHS89764.1"/>
    </source>
</evidence>
<sequence length="193" mass="22047">MDQRPPAYYQWTQFDEFCSCSLRKGVYQREYEEVLNKYLQEGNSVSDSRIEAIKNLSHLKLCCLRDLTLPPSNFICCSTTNALTDITINRGTAIQKNVRKGNDMNHVGWEFLPLTKGHIGFNMNNYCTKISQVSQPSFDKIGLNGNRSVSVEKLPPKFSNFFISRSQDYPLDEPSIPFPTDEELLSCAKMAQK</sequence>
<name>A0A6C0BD84_9ZZZZ</name>
<proteinExistence type="predicted"/>
<dbReference type="EMBL" id="MN739120">
    <property type="protein sequence ID" value="QHS89764.1"/>
    <property type="molecule type" value="Genomic_DNA"/>
</dbReference>